<protein>
    <submittedName>
        <fullName evidence="1">Uncharacterized protein</fullName>
    </submittedName>
</protein>
<dbReference type="EMBL" id="JAUHHV010000010">
    <property type="protein sequence ID" value="KAK1410814.1"/>
    <property type="molecule type" value="Genomic_DNA"/>
</dbReference>
<dbReference type="AlphaFoldDB" id="A0AAD8JU33"/>
<dbReference type="Proteomes" id="UP001229421">
    <property type="component" value="Unassembled WGS sequence"/>
</dbReference>
<evidence type="ECO:0000313" key="1">
    <source>
        <dbReference type="EMBL" id="KAK1410814.1"/>
    </source>
</evidence>
<proteinExistence type="predicted"/>
<organism evidence="1 2">
    <name type="scientific">Tagetes erecta</name>
    <name type="common">African marigold</name>
    <dbReference type="NCBI Taxonomy" id="13708"/>
    <lineage>
        <taxon>Eukaryota</taxon>
        <taxon>Viridiplantae</taxon>
        <taxon>Streptophyta</taxon>
        <taxon>Embryophyta</taxon>
        <taxon>Tracheophyta</taxon>
        <taxon>Spermatophyta</taxon>
        <taxon>Magnoliopsida</taxon>
        <taxon>eudicotyledons</taxon>
        <taxon>Gunneridae</taxon>
        <taxon>Pentapetalae</taxon>
        <taxon>asterids</taxon>
        <taxon>campanulids</taxon>
        <taxon>Asterales</taxon>
        <taxon>Asteraceae</taxon>
        <taxon>Asteroideae</taxon>
        <taxon>Heliantheae alliance</taxon>
        <taxon>Tageteae</taxon>
        <taxon>Tagetes</taxon>
    </lineage>
</organism>
<name>A0AAD8JU33_TARER</name>
<sequence>MNACLDSKSYKTIAPQMKKYYILLKISPVTLNVLQSSHTPRSSSTISNTVDKMVLDFFKVIRYPGLSNLH</sequence>
<keyword evidence="2" id="KW-1185">Reference proteome</keyword>
<comment type="caution">
    <text evidence="1">The sequence shown here is derived from an EMBL/GenBank/DDBJ whole genome shotgun (WGS) entry which is preliminary data.</text>
</comment>
<evidence type="ECO:0000313" key="2">
    <source>
        <dbReference type="Proteomes" id="UP001229421"/>
    </source>
</evidence>
<reference evidence="1" key="1">
    <citation type="journal article" date="2023" name="bioRxiv">
        <title>Improved chromosome-level genome assembly for marigold (Tagetes erecta).</title>
        <authorList>
            <person name="Jiang F."/>
            <person name="Yuan L."/>
            <person name="Wang S."/>
            <person name="Wang H."/>
            <person name="Xu D."/>
            <person name="Wang A."/>
            <person name="Fan W."/>
        </authorList>
    </citation>
    <scope>NUCLEOTIDE SEQUENCE</scope>
    <source>
        <strain evidence="1">WSJ</strain>
        <tissue evidence="1">Leaf</tissue>
    </source>
</reference>
<gene>
    <name evidence="1" type="ORF">QVD17_37354</name>
</gene>
<accession>A0AAD8JU33</accession>